<dbReference type="RefSeq" id="WP_238805424.1">
    <property type="nucleotide sequence ID" value="NZ_CAKLPY010000001.1"/>
</dbReference>
<dbReference type="Proteomes" id="UP000837932">
    <property type="component" value="Unassembled WGS sequence"/>
</dbReference>
<name>A0ABM9AMT1_9BACT</name>
<reference evidence="2" key="1">
    <citation type="submission" date="2021-12" db="EMBL/GenBank/DDBJ databases">
        <authorList>
            <person name="Rodrigo-Torres L."/>
            <person name="Arahal R. D."/>
            <person name="Lucena T."/>
        </authorList>
    </citation>
    <scope>NUCLEOTIDE SEQUENCE</scope>
    <source>
        <strain evidence="2">CECT 8858</strain>
    </source>
</reference>
<feature type="transmembrane region" description="Helical" evidence="1">
    <location>
        <begin position="12"/>
        <end position="30"/>
    </location>
</feature>
<proteinExistence type="predicted"/>
<keyword evidence="3" id="KW-1185">Reference proteome</keyword>
<accession>A0ABM9AMT1</accession>
<keyword evidence="1" id="KW-0472">Membrane</keyword>
<evidence type="ECO:0008006" key="4">
    <source>
        <dbReference type="Google" id="ProtNLM"/>
    </source>
</evidence>
<evidence type="ECO:0000313" key="2">
    <source>
        <dbReference type="EMBL" id="CAH0995092.1"/>
    </source>
</evidence>
<comment type="caution">
    <text evidence="2">The sequence shown here is derived from an EMBL/GenBank/DDBJ whole genome shotgun (WGS) entry which is preliminary data.</text>
</comment>
<keyword evidence="1" id="KW-0812">Transmembrane</keyword>
<keyword evidence="1" id="KW-1133">Transmembrane helix</keyword>
<evidence type="ECO:0000313" key="3">
    <source>
        <dbReference type="Proteomes" id="UP000837932"/>
    </source>
</evidence>
<sequence length="66" mass="7703">MKIRQKLNIQFVLLVPTIVLTTFIGIYYIYQSYVSHRFFTRLRSKAITTAELLSGNNEIDVSLHVK</sequence>
<evidence type="ECO:0000256" key="1">
    <source>
        <dbReference type="SAM" id="Phobius"/>
    </source>
</evidence>
<organism evidence="2 3">
    <name type="scientific">Emticicia aquatica</name>
    <dbReference type="NCBI Taxonomy" id="1681835"/>
    <lineage>
        <taxon>Bacteria</taxon>
        <taxon>Pseudomonadati</taxon>
        <taxon>Bacteroidota</taxon>
        <taxon>Cytophagia</taxon>
        <taxon>Cytophagales</taxon>
        <taxon>Leadbetterellaceae</taxon>
        <taxon>Emticicia</taxon>
    </lineage>
</organism>
<dbReference type="EMBL" id="CAKLPY010000001">
    <property type="protein sequence ID" value="CAH0995092.1"/>
    <property type="molecule type" value="Genomic_DNA"/>
</dbReference>
<protein>
    <recommendedName>
        <fullName evidence="4">Two-component sensor histidine kinase</fullName>
    </recommendedName>
</protein>
<gene>
    <name evidence="2" type="ORF">EMA8858_01212</name>
</gene>